<feature type="region of interest" description="Disordered" evidence="1">
    <location>
        <begin position="53"/>
        <end position="74"/>
    </location>
</feature>
<keyword evidence="3" id="KW-1185">Reference proteome</keyword>
<name>A0A2H6KIG2_9APIC</name>
<accession>A0A2H6KIG2</accession>
<evidence type="ECO:0000256" key="1">
    <source>
        <dbReference type="SAM" id="MobiDB-lite"/>
    </source>
</evidence>
<dbReference type="AlphaFoldDB" id="A0A2H6KIG2"/>
<reference evidence="2 3" key="1">
    <citation type="journal article" date="2017" name="BMC Genomics">
        <title>Whole-genome assembly of Babesia ovata and comparative genomics between closely related pathogens.</title>
        <authorList>
            <person name="Yamagishi J."/>
            <person name="Asada M."/>
            <person name="Hakimi H."/>
            <person name="Tanaka T.Q."/>
            <person name="Sugimoto C."/>
            <person name="Kawazu S."/>
        </authorList>
    </citation>
    <scope>NUCLEOTIDE SEQUENCE [LARGE SCALE GENOMIC DNA]</scope>
    <source>
        <strain evidence="2 3">Miyake</strain>
    </source>
</reference>
<evidence type="ECO:0000313" key="2">
    <source>
        <dbReference type="EMBL" id="GBE62775.1"/>
    </source>
</evidence>
<feature type="compositionally biased region" description="Basic and acidic residues" evidence="1">
    <location>
        <begin position="146"/>
        <end position="157"/>
    </location>
</feature>
<feature type="compositionally biased region" description="Polar residues" evidence="1">
    <location>
        <begin position="60"/>
        <end position="69"/>
    </location>
</feature>
<evidence type="ECO:0000313" key="3">
    <source>
        <dbReference type="Proteomes" id="UP000236319"/>
    </source>
</evidence>
<dbReference type="RefSeq" id="XP_028869018.1">
    <property type="nucleotide sequence ID" value="XM_029013185.1"/>
</dbReference>
<proteinExistence type="predicted"/>
<dbReference type="Proteomes" id="UP000236319">
    <property type="component" value="Unassembled WGS sequence"/>
</dbReference>
<feature type="region of interest" description="Disordered" evidence="1">
    <location>
        <begin position="139"/>
        <end position="177"/>
    </location>
</feature>
<organism evidence="2 3">
    <name type="scientific">Babesia ovata</name>
    <dbReference type="NCBI Taxonomy" id="189622"/>
    <lineage>
        <taxon>Eukaryota</taxon>
        <taxon>Sar</taxon>
        <taxon>Alveolata</taxon>
        <taxon>Apicomplexa</taxon>
        <taxon>Aconoidasida</taxon>
        <taxon>Piroplasmida</taxon>
        <taxon>Babesiidae</taxon>
        <taxon>Babesia</taxon>
    </lineage>
</organism>
<dbReference type="GeneID" id="39876545"/>
<dbReference type="EMBL" id="BDSA01000007">
    <property type="protein sequence ID" value="GBE62775.1"/>
    <property type="molecule type" value="Genomic_DNA"/>
</dbReference>
<comment type="caution">
    <text evidence="2">The sequence shown here is derived from an EMBL/GenBank/DDBJ whole genome shotgun (WGS) entry which is preliminary data.</text>
</comment>
<protein>
    <submittedName>
        <fullName evidence="2">Uncharacterized protein</fullName>
    </submittedName>
</protein>
<dbReference type="VEuPathDB" id="PiroplasmaDB:BOVATA_042680"/>
<sequence>MCALTSTVRQVGNELKSVLLDNRVGNYGKGSKSIAQELDKVVGETKKLHQHLEAAEKQTNDQQRSTYGDPNNEILKKVNEIEQQVKMAMKQKGNDIEVEETMTSYKEKREKPANDKDGLYKKLTEQDIPQAMEPFKQMGGFSQEQSELKAGKVEKAKNAVQEHLSKITRTPRDRRDG</sequence>
<gene>
    <name evidence="2" type="ORF">BOVATA_042680</name>
</gene>